<dbReference type="VEuPathDB" id="TrichDB:TVAG_316250"/>
<dbReference type="InParanoid" id="A2FAY3"/>
<protein>
    <submittedName>
        <fullName evidence="1">Uncharacterized protein</fullName>
    </submittedName>
</protein>
<dbReference type="KEGG" id="tva:4755750"/>
<dbReference type="VEuPathDB" id="TrichDB:TVAGG3_0888520"/>
<dbReference type="RefSeq" id="XP_001310890.1">
    <property type="nucleotide sequence ID" value="XM_001310889.1"/>
</dbReference>
<gene>
    <name evidence="1" type="ORF">TVAG_316250</name>
</gene>
<proteinExistence type="predicted"/>
<reference evidence="1" key="2">
    <citation type="journal article" date="2007" name="Science">
        <title>Draft genome sequence of the sexually transmitted pathogen Trichomonas vaginalis.</title>
        <authorList>
            <person name="Carlton J.M."/>
            <person name="Hirt R.P."/>
            <person name="Silva J.C."/>
            <person name="Delcher A.L."/>
            <person name="Schatz M."/>
            <person name="Zhao Q."/>
            <person name="Wortman J.R."/>
            <person name="Bidwell S.L."/>
            <person name="Alsmark U.C.M."/>
            <person name="Besteiro S."/>
            <person name="Sicheritz-Ponten T."/>
            <person name="Noel C.J."/>
            <person name="Dacks J.B."/>
            <person name="Foster P.G."/>
            <person name="Simillion C."/>
            <person name="Van de Peer Y."/>
            <person name="Miranda-Saavedra D."/>
            <person name="Barton G.J."/>
            <person name="Westrop G.D."/>
            <person name="Mueller S."/>
            <person name="Dessi D."/>
            <person name="Fiori P.L."/>
            <person name="Ren Q."/>
            <person name="Paulsen I."/>
            <person name="Zhang H."/>
            <person name="Bastida-Corcuera F.D."/>
            <person name="Simoes-Barbosa A."/>
            <person name="Brown M.T."/>
            <person name="Hayes R.D."/>
            <person name="Mukherjee M."/>
            <person name="Okumura C.Y."/>
            <person name="Schneider R."/>
            <person name="Smith A.J."/>
            <person name="Vanacova S."/>
            <person name="Villalvazo M."/>
            <person name="Haas B.J."/>
            <person name="Pertea M."/>
            <person name="Feldblyum T.V."/>
            <person name="Utterback T.R."/>
            <person name="Shu C.L."/>
            <person name="Osoegawa K."/>
            <person name="de Jong P.J."/>
            <person name="Hrdy I."/>
            <person name="Horvathova L."/>
            <person name="Zubacova Z."/>
            <person name="Dolezal P."/>
            <person name="Malik S.B."/>
            <person name="Logsdon J.M. Jr."/>
            <person name="Henze K."/>
            <person name="Gupta A."/>
            <person name="Wang C.C."/>
            <person name="Dunne R.L."/>
            <person name="Upcroft J.A."/>
            <person name="Upcroft P."/>
            <person name="White O."/>
            <person name="Salzberg S.L."/>
            <person name="Tang P."/>
            <person name="Chiu C.-H."/>
            <person name="Lee Y.-S."/>
            <person name="Embley T.M."/>
            <person name="Coombs G.H."/>
            <person name="Mottram J.C."/>
            <person name="Tachezy J."/>
            <person name="Fraser-Liggett C.M."/>
            <person name="Johnson P.J."/>
        </authorList>
    </citation>
    <scope>NUCLEOTIDE SEQUENCE [LARGE SCALE GENOMIC DNA]</scope>
    <source>
        <strain evidence="1">G3</strain>
    </source>
</reference>
<accession>A2FAY3</accession>
<reference evidence="1" key="1">
    <citation type="submission" date="2006-10" db="EMBL/GenBank/DDBJ databases">
        <authorList>
            <person name="Amadeo P."/>
            <person name="Zhao Q."/>
            <person name="Wortman J."/>
            <person name="Fraser-Liggett C."/>
            <person name="Carlton J."/>
        </authorList>
    </citation>
    <scope>NUCLEOTIDE SEQUENCE</scope>
    <source>
        <strain evidence="1">G3</strain>
    </source>
</reference>
<dbReference type="EMBL" id="DS113694">
    <property type="protein sequence ID" value="EAX97960.1"/>
    <property type="molecule type" value="Genomic_DNA"/>
</dbReference>
<dbReference type="AlphaFoldDB" id="A2FAY3"/>
<dbReference type="Proteomes" id="UP000001542">
    <property type="component" value="Unassembled WGS sequence"/>
</dbReference>
<sequence length="192" mass="22064">MYDGKTVWYPENIDEKRQYCTTSYRHDVAHWGGRTFQMNESETVNVDVNKVATQKRSIMRQVQDLNEFGSTVTPESTQRAHYVAHMPTTRGLNEPQFNGRVPPEMPLPEAPDPKFFTAATEYRDKYRGKPGKPMLNNDTLDFCASTRVMTRGIEDPEQPPLWETTYRKDYCNKVGNLETSPAITSHTLGNPR</sequence>
<evidence type="ECO:0000313" key="2">
    <source>
        <dbReference type="Proteomes" id="UP000001542"/>
    </source>
</evidence>
<keyword evidence="2" id="KW-1185">Reference proteome</keyword>
<organism evidence="1 2">
    <name type="scientific">Trichomonas vaginalis (strain ATCC PRA-98 / G3)</name>
    <dbReference type="NCBI Taxonomy" id="412133"/>
    <lineage>
        <taxon>Eukaryota</taxon>
        <taxon>Metamonada</taxon>
        <taxon>Parabasalia</taxon>
        <taxon>Trichomonadida</taxon>
        <taxon>Trichomonadidae</taxon>
        <taxon>Trichomonas</taxon>
    </lineage>
</organism>
<name>A2FAY3_TRIV3</name>
<evidence type="ECO:0000313" key="1">
    <source>
        <dbReference type="EMBL" id="EAX97960.1"/>
    </source>
</evidence>